<dbReference type="SUPFAM" id="SSF53756">
    <property type="entry name" value="UDP-Glycosyltransferase/glycogen phosphorylase"/>
    <property type="match status" value="1"/>
</dbReference>
<organism evidence="3 4">
    <name type="scientific">Lacibacter cauensis</name>
    <dbReference type="NCBI Taxonomy" id="510947"/>
    <lineage>
        <taxon>Bacteria</taxon>
        <taxon>Pseudomonadati</taxon>
        <taxon>Bacteroidota</taxon>
        <taxon>Chitinophagia</taxon>
        <taxon>Chitinophagales</taxon>
        <taxon>Chitinophagaceae</taxon>
        <taxon>Lacibacter</taxon>
    </lineage>
</organism>
<dbReference type="PANTHER" id="PTHR45947">
    <property type="entry name" value="SULFOQUINOVOSYL TRANSFERASE SQD2"/>
    <property type="match status" value="1"/>
</dbReference>
<protein>
    <submittedName>
        <fullName evidence="3">Glycosyltransferase involved in cell wall biosynthesis</fullName>
    </submittedName>
</protein>
<dbReference type="InterPro" id="IPR028098">
    <property type="entry name" value="Glyco_trans_4-like_N"/>
</dbReference>
<evidence type="ECO:0000313" key="4">
    <source>
        <dbReference type="Proteomes" id="UP000316167"/>
    </source>
</evidence>
<dbReference type="PANTHER" id="PTHR45947:SF15">
    <property type="entry name" value="TEICHURONIC ACID BIOSYNTHESIS GLYCOSYLTRANSFERASE TUAC-RELATED"/>
    <property type="match status" value="1"/>
</dbReference>
<evidence type="ECO:0000259" key="2">
    <source>
        <dbReference type="Pfam" id="PF13439"/>
    </source>
</evidence>
<feature type="domain" description="Glycosyl transferase family 1" evidence="1">
    <location>
        <begin position="210"/>
        <end position="359"/>
    </location>
</feature>
<gene>
    <name evidence="3" type="ORF">IQ13_0824</name>
</gene>
<comment type="caution">
    <text evidence="3">The sequence shown here is derived from an EMBL/GenBank/DDBJ whole genome shotgun (WGS) entry which is preliminary data.</text>
</comment>
<feature type="domain" description="Glycosyltransferase subfamily 4-like N-terminal" evidence="2">
    <location>
        <begin position="85"/>
        <end position="201"/>
    </location>
</feature>
<dbReference type="AlphaFoldDB" id="A0A562SWN1"/>
<dbReference type="RefSeq" id="WP_144884751.1">
    <property type="nucleotide sequence ID" value="NZ_VLLE01000002.1"/>
</dbReference>
<dbReference type="InterPro" id="IPR050194">
    <property type="entry name" value="Glycosyltransferase_grp1"/>
</dbReference>
<dbReference type="Proteomes" id="UP000316167">
    <property type="component" value="Unassembled WGS sequence"/>
</dbReference>
<dbReference type="Pfam" id="PF13439">
    <property type="entry name" value="Glyco_transf_4"/>
    <property type="match status" value="1"/>
</dbReference>
<name>A0A562SWN1_9BACT</name>
<accession>A0A562SWN1</accession>
<dbReference type="Gene3D" id="3.40.50.2000">
    <property type="entry name" value="Glycogen Phosphorylase B"/>
    <property type="match status" value="2"/>
</dbReference>
<dbReference type="Pfam" id="PF00534">
    <property type="entry name" value="Glycos_transf_1"/>
    <property type="match status" value="1"/>
</dbReference>
<reference evidence="3 4" key="1">
    <citation type="journal article" date="2015" name="Stand. Genomic Sci.">
        <title>Genomic Encyclopedia of Bacterial and Archaeal Type Strains, Phase III: the genomes of soil and plant-associated and newly described type strains.</title>
        <authorList>
            <person name="Whitman W.B."/>
            <person name="Woyke T."/>
            <person name="Klenk H.P."/>
            <person name="Zhou Y."/>
            <person name="Lilburn T.G."/>
            <person name="Beck B.J."/>
            <person name="De Vos P."/>
            <person name="Vandamme P."/>
            <person name="Eisen J.A."/>
            <person name="Garrity G."/>
            <person name="Hugenholtz P."/>
            <person name="Kyrpides N.C."/>
        </authorList>
    </citation>
    <scope>NUCLEOTIDE SEQUENCE [LARGE SCALE GENOMIC DNA]</scope>
    <source>
        <strain evidence="3 4">CGMCC 1.7271</strain>
    </source>
</reference>
<evidence type="ECO:0000259" key="1">
    <source>
        <dbReference type="Pfam" id="PF00534"/>
    </source>
</evidence>
<dbReference type="EMBL" id="VLLE01000002">
    <property type="protein sequence ID" value="TWI85661.1"/>
    <property type="molecule type" value="Genomic_DNA"/>
</dbReference>
<keyword evidence="3" id="KW-0808">Transferase</keyword>
<dbReference type="InterPro" id="IPR001296">
    <property type="entry name" value="Glyco_trans_1"/>
</dbReference>
<sequence>MKVLWLCSWYPNSADPFDGDFIERHAKALALYHQVDVMHVVQNKHFLKGITSIKKEERNTTNLNASIYFLPLPNTGFAFVNVYLFNKRYQAFYKQLIEQYIAINGKPDLVHVHVPVKAGLTAVLLNRKYNVPFVVTEHSSAYFEYIPENYFSRNRYFRFVTKQTFSKALAVSTVSNWLLKRLQFLFSVQQTKLIRNVVDTNLFYPVVSDRERLRFIHVSMMHPLKNVEGILRALALLKEKRTDWEIWFVGPASKENRALTETLGLTEQVQWKGTLPYADVAAAMRAADALVHFSNYENLPCVVNEALCCGLPVISSSVGGIAEIVNATNGVLVTAGNINELTAALAEFLQYKNRYNKNKIAAEAATLFNEKEIGKQLNSWYAELLAKK</sequence>
<dbReference type="GO" id="GO:0016757">
    <property type="term" value="F:glycosyltransferase activity"/>
    <property type="evidence" value="ECO:0007669"/>
    <property type="project" value="InterPro"/>
</dbReference>
<evidence type="ECO:0000313" key="3">
    <source>
        <dbReference type="EMBL" id="TWI85661.1"/>
    </source>
</evidence>
<dbReference type="OrthoDB" id="9795068at2"/>
<keyword evidence="4" id="KW-1185">Reference proteome</keyword>
<proteinExistence type="predicted"/>